<dbReference type="AlphaFoldDB" id="A0A0H3ABC4"/>
<dbReference type="EMBL" id="CP000527">
    <property type="protein sequence ID" value="ABM29617.1"/>
    <property type="molecule type" value="Genomic_DNA"/>
</dbReference>
<dbReference type="KEGG" id="dvl:Dvul_2605"/>
<gene>
    <name evidence="1" type="ordered locus">Dvul_2605</name>
</gene>
<sequence length="121" mass="13783">MGYVSDVALCLSGAAATRLNEALVAARQTMPTTSYEDIERFLKSALQGTDTDSGCVLYVWETIKWYDEFTEVGFLNRFVTSLDGEEYLFLRIGEDHDDNVSTGWMYDNPFDVRIVREIQFA</sequence>
<reference evidence="2" key="1">
    <citation type="journal article" date="2009" name="Environ. Microbiol.">
        <title>Contribution of mobile genetic elements to Desulfovibrio vulgaris genome plasticity.</title>
        <authorList>
            <person name="Walker C.B."/>
            <person name="Stolyar S."/>
            <person name="Chivian D."/>
            <person name="Pinel N."/>
            <person name="Gabster J.A."/>
            <person name="Dehal P.S."/>
            <person name="He Z."/>
            <person name="Yang Z.K."/>
            <person name="Yen H.C."/>
            <person name="Zhou J."/>
            <person name="Wall J.D."/>
            <person name="Hazen T.C."/>
            <person name="Arkin A.P."/>
            <person name="Stahl D.A."/>
        </authorList>
    </citation>
    <scope>NUCLEOTIDE SEQUENCE [LARGE SCALE GENOMIC DNA]</scope>
    <source>
        <strain evidence="2">DP4</strain>
    </source>
</reference>
<accession>A0A0H3ABC4</accession>
<organism evidence="1 2">
    <name type="scientific">Nitratidesulfovibrio vulgaris (strain DP4)</name>
    <name type="common">Desulfovibrio vulgaris</name>
    <dbReference type="NCBI Taxonomy" id="391774"/>
    <lineage>
        <taxon>Bacteria</taxon>
        <taxon>Pseudomonadati</taxon>
        <taxon>Thermodesulfobacteriota</taxon>
        <taxon>Desulfovibrionia</taxon>
        <taxon>Desulfovibrionales</taxon>
        <taxon>Desulfovibrionaceae</taxon>
        <taxon>Nitratidesulfovibrio</taxon>
    </lineage>
</organism>
<dbReference type="RefSeq" id="WP_011792965.1">
    <property type="nucleotide sequence ID" value="NC_008751.1"/>
</dbReference>
<dbReference type="Proteomes" id="UP000009173">
    <property type="component" value="Chromosome"/>
</dbReference>
<dbReference type="HOGENOM" id="CLU_2001011_0_0_7"/>
<evidence type="ECO:0000313" key="2">
    <source>
        <dbReference type="Proteomes" id="UP000009173"/>
    </source>
</evidence>
<protein>
    <submittedName>
        <fullName evidence="1">Uncharacterized protein</fullName>
    </submittedName>
</protein>
<name>A0A0H3ABC4_NITV4</name>
<evidence type="ECO:0000313" key="1">
    <source>
        <dbReference type="EMBL" id="ABM29617.1"/>
    </source>
</evidence>
<proteinExistence type="predicted"/>